<dbReference type="Gene3D" id="3.40.50.360">
    <property type="match status" value="1"/>
</dbReference>
<dbReference type="PANTHER" id="PTHR34219:SF3">
    <property type="entry name" value="BLL7967 PROTEIN"/>
    <property type="match status" value="1"/>
</dbReference>
<dbReference type="GO" id="GO:0010181">
    <property type="term" value="F:FMN binding"/>
    <property type="evidence" value="ECO:0007669"/>
    <property type="project" value="InterPro"/>
</dbReference>
<evidence type="ECO:0000256" key="4">
    <source>
        <dbReference type="SAM" id="Phobius"/>
    </source>
</evidence>
<evidence type="ECO:0000313" key="7">
    <source>
        <dbReference type="EMBL" id="MBC2666816.1"/>
    </source>
</evidence>
<protein>
    <submittedName>
        <fullName evidence="7">PepSY domain-containing protein</fullName>
    </submittedName>
</protein>
<dbReference type="PROSITE" id="PS50902">
    <property type="entry name" value="FLAVODOXIN_LIKE"/>
    <property type="match status" value="1"/>
</dbReference>
<feature type="transmembrane region" description="Helical" evidence="4">
    <location>
        <begin position="150"/>
        <end position="169"/>
    </location>
</feature>
<keyword evidence="3" id="KW-0249">Electron transport</keyword>
<dbReference type="InterPro" id="IPR017927">
    <property type="entry name" value="FAD-bd_FR_type"/>
</dbReference>
<evidence type="ECO:0000256" key="2">
    <source>
        <dbReference type="ARBA" id="ARBA00022643"/>
    </source>
</evidence>
<keyword evidence="1" id="KW-0285">Flavoprotein</keyword>
<dbReference type="EMBL" id="JACLAW010000012">
    <property type="protein sequence ID" value="MBC2666816.1"/>
    <property type="molecule type" value="Genomic_DNA"/>
</dbReference>
<proteinExistence type="predicted"/>
<dbReference type="AlphaFoldDB" id="A0A7X1FTT4"/>
<feature type="transmembrane region" description="Helical" evidence="4">
    <location>
        <begin position="351"/>
        <end position="372"/>
    </location>
</feature>
<dbReference type="InterPro" id="IPR001094">
    <property type="entry name" value="Flavdoxin-like"/>
</dbReference>
<dbReference type="InterPro" id="IPR005625">
    <property type="entry name" value="PepSY-ass_TM"/>
</dbReference>
<keyword evidence="4" id="KW-0812">Transmembrane</keyword>
<accession>A0A7X1FTT4</accession>
<dbReference type="Proteomes" id="UP000566813">
    <property type="component" value="Unassembled WGS sequence"/>
</dbReference>
<dbReference type="Pfam" id="PF00258">
    <property type="entry name" value="Flavodoxin_1"/>
    <property type="match status" value="1"/>
</dbReference>
<keyword evidence="4" id="KW-0472">Membrane</keyword>
<dbReference type="CDD" id="cd06200">
    <property type="entry name" value="SiR_like1"/>
    <property type="match status" value="1"/>
</dbReference>
<evidence type="ECO:0000259" key="6">
    <source>
        <dbReference type="PROSITE" id="PS51384"/>
    </source>
</evidence>
<dbReference type="Pfam" id="PF03929">
    <property type="entry name" value="PepSY_TM"/>
    <property type="match status" value="1"/>
</dbReference>
<evidence type="ECO:0000313" key="8">
    <source>
        <dbReference type="Proteomes" id="UP000566813"/>
    </source>
</evidence>
<keyword evidence="4" id="KW-1133">Transmembrane helix</keyword>
<dbReference type="InterPro" id="IPR001709">
    <property type="entry name" value="Flavoprot_Pyr_Nucl_cyt_Rdtase"/>
</dbReference>
<dbReference type="InterPro" id="IPR008254">
    <property type="entry name" value="Flavodoxin/NO_synth"/>
</dbReference>
<keyword evidence="8" id="KW-1185">Reference proteome</keyword>
<gene>
    <name evidence="7" type="ORF">H7F51_14960</name>
</gene>
<feature type="transmembrane region" description="Helical" evidence="4">
    <location>
        <begin position="12"/>
        <end position="33"/>
    </location>
</feature>
<dbReference type="SUPFAM" id="SSF63380">
    <property type="entry name" value="Riboflavin synthase domain-like"/>
    <property type="match status" value="1"/>
</dbReference>
<organism evidence="7 8">
    <name type="scientific">Novosphingobium flavum</name>
    <dbReference type="NCBI Taxonomy" id="1778672"/>
    <lineage>
        <taxon>Bacteria</taxon>
        <taxon>Pseudomonadati</taxon>
        <taxon>Pseudomonadota</taxon>
        <taxon>Alphaproteobacteria</taxon>
        <taxon>Sphingomonadales</taxon>
        <taxon>Sphingomonadaceae</taxon>
        <taxon>Novosphingobium</taxon>
    </lineage>
</organism>
<dbReference type="RefSeq" id="WP_185665114.1">
    <property type="nucleotide sequence ID" value="NZ_JACLAW010000012.1"/>
</dbReference>
<evidence type="ECO:0000256" key="1">
    <source>
        <dbReference type="ARBA" id="ARBA00022630"/>
    </source>
</evidence>
<reference evidence="7 8" key="1">
    <citation type="submission" date="2020-08" db="EMBL/GenBank/DDBJ databases">
        <title>The genome sequence of type strain Novosphingobium flavum NBRC 111647.</title>
        <authorList>
            <person name="Liu Y."/>
        </authorList>
    </citation>
    <scope>NUCLEOTIDE SEQUENCE [LARGE SCALE GENOMIC DNA]</scope>
    <source>
        <strain evidence="7 8">NBRC 111647</strain>
    </source>
</reference>
<keyword evidence="2" id="KW-0288">FMN</keyword>
<comment type="caution">
    <text evidence="7">The sequence shown here is derived from an EMBL/GenBank/DDBJ whole genome shotgun (WGS) entry which is preliminary data.</text>
</comment>
<dbReference type="Gene3D" id="2.40.30.10">
    <property type="entry name" value="Translation factors"/>
    <property type="match status" value="1"/>
</dbReference>
<dbReference type="SUPFAM" id="SSF52343">
    <property type="entry name" value="Ferredoxin reductase-like, C-terminal NADP-linked domain"/>
    <property type="match status" value="1"/>
</dbReference>
<dbReference type="PRINTS" id="PR00371">
    <property type="entry name" value="FPNCR"/>
</dbReference>
<dbReference type="PROSITE" id="PS51384">
    <property type="entry name" value="FAD_FR"/>
    <property type="match status" value="1"/>
</dbReference>
<dbReference type="Gene3D" id="3.40.50.80">
    <property type="entry name" value="Nucleotide-binding domain of ferredoxin-NADP reductase (FNR) module"/>
    <property type="match status" value="1"/>
</dbReference>
<evidence type="ECO:0000259" key="5">
    <source>
        <dbReference type="PROSITE" id="PS50902"/>
    </source>
</evidence>
<dbReference type="InterPro" id="IPR001433">
    <property type="entry name" value="OxRdtase_FAD/NAD-bd"/>
</dbReference>
<dbReference type="SUPFAM" id="SSF52218">
    <property type="entry name" value="Flavoproteins"/>
    <property type="match status" value="1"/>
</dbReference>
<dbReference type="PRINTS" id="PR00369">
    <property type="entry name" value="FLAVODOXIN"/>
</dbReference>
<dbReference type="InterPro" id="IPR029039">
    <property type="entry name" value="Flavoprotein-like_sf"/>
</dbReference>
<feature type="domain" description="FAD-binding FR-type" evidence="6">
    <location>
        <begin position="550"/>
        <end position="693"/>
    </location>
</feature>
<dbReference type="PANTHER" id="PTHR34219">
    <property type="entry name" value="IRON-REGULATED INNER MEMBRANE PROTEIN-RELATED"/>
    <property type="match status" value="1"/>
</dbReference>
<evidence type="ECO:0000256" key="3">
    <source>
        <dbReference type="ARBA" id="ARBA00022982"/>
    </source>
</evidence>
<sequence>MLKRALFQVHWALGITAGLVLMVIGLTGALMSYEEEIMAGLSRKASAVAERPGPRLTVPQLVSRFYADHPGATLAALTVEADPARMAEVKYTIGGYDERALHFNYIDPYTGQLKGEKVGREFFGKVREIHRWLLLPDRGAGRLDLGPGRIATMTTALSLLFFLLSGIYLRWPRRPLDWRAWLRVEWAMTGRNFNRTLHAVIGTWVFPAYLLLVLTGLWWSFGDLKSWYRDAVSSVLTGHEYSQGDGDGGVTLPADLTRAWAGFTAVRPGGYDRVTIEIRVAGAPVRFRVLPTGALHDRAWDSVKVDPASGKVVEIEPYGFRKGAPMPLGEKIVANMLAIHRGGFFGWPGRIWLMVSSLLMPLFGITGLLLYFDRRRKKKALRAAGAEVPALALGGDGSFIVAHASQTRTAEGLARQTAAAFAASGVAVDLVAANRLDPAMLARARTLLFIASTYGDGEPPDTARRFVRECLEKDADLTGLSYAVLALGDREYPLFCRFGQAIDQWLAANGARQLFAAVEVDGSDPAALGQWRARLAAMGAESGAIAAEEARFEPWRLAERRLLNPGSPGGPVYHVALEPVAGTAHWAAGDIATVLPDPAGGGADLERAAGELVGALGVAHAPASAETATRPQAAHRDYSIASVPAMGRLEFIVRQVRHEDGRLGHGSGWLTERAAPGAEVSLRIKPNASFHTPEDDRRLILIGNGTGLAGLLAHVRHRAAGNAAPVWLLFGERSRAHDRLCGEELDAHVASGVVSRIDLAFSRDPADGRYVQDLVAEQAAGLREWVEGGAAIMVCGSLAGMAPAVDRALRAALSDEQVETLMDAGLYRRDVY</sequence>
<feature type="domain" description="Flavodoxin-like" evidence="5">
    <location>
        <begin position="399"/>
        <end position="536"/>
    </location>
</feature>
<dbReference type="GO" id="GO:0016491">
    <property type="term" value="F:oxidoreductase activity"/>
    <property type="evidence" value="ECO:0007669"/>
    <property type="project" value="InterPro"/>
</dbReference>
<feature type="transmembrane region" description="Helical" evidence="4">
    <location>
        <begin position="197"/>
        <end position="219"/>
    </location>
</feature>
<dbReference type="Pfam" id="PF00175">
    <property type="entry name" value="NAD_binding_1"/>
    <property type="match status" value="1"/>
</dbReference>
<name>A0A7X1FTT4_9SPHN</name>
<dbReference type="InterPro" id="IPR039261">
    <property type="entry name" value="FNR_nucleotide-bd"/>
</dbReference>
<keyword evidence="3" id="KW-0813">Transport</keyword>
<dbReference type="InterPro" id="IPR017938">
    <property type="entry name" value="Riboflavin_synthase-like_b-brl"/>
</dbReference>